<feature type="transmembrane region" description="Helical" evidence="1">
    <location>
        <begin position="89"/>
        <end position="110"/>
    </location>
</feature>
<keyword evidence="3" id="KW-1185">Reference proteome</keyword>
<dbReference type="PATRIC" id="fig|908627.4.peg.5416"/>
<name>A0A0J1CT26_9BURK</name>
<protein>
    <submittedName>
        <fullName evidence="2">Uncharacterized protein</fullName>
    </submittedName>
</protein>
<dbReference type="AlphaFoldDB" id="A0A0J1CT26"/>
<gene>
    <name evidence="2" type="ORF">EOS_24260</name>
</gene>
<evidence type="ECO:0000313" key="3">
    <source>
        <dbReference type="Proteomes" id="UP000035963"/>
    </source>
</evidence>
<proteinExistence type="predicted"/>
<evidence type="ECO:0000256" key="1">
    <source>
        <dbReference type="SAM" id="Phobius"/>
    </source>
</evidence>
<reference evidence="2 3" key="1">
    <citation type="journal article" date="2015" name="Genome Announc.">
        <title>Draft Genome Sequence of Burkholderia sp. Strain PML1(12), an Ectomycorrhizosphere-Inhabiting Bacterium with Effective Mineral-Weathering Ability.</title>
        <authorList>
            <person name="Uroz S."/>
            <person name="Oger P."/>
        </authorList>
    </citation>
    <scope>NUCLEOTIDE SEQUENCE [LARGE SCALE GENOMIC DNA]</scope>
    <source>
        <strain evidence="3">PML1(12)</strain>
    </source>
</reference>
<organism evidence="2 3">
    <name type="scientific">Caballeronia mineralivorans PML1(12)</name>
    <dbReference type="NCBI Taxonomy" id="908627"/>
    <lineage>
        <taxon>Bacteria</taxon>
        <taxon>Pseudomonadati</taxon>
        <taxon>Pseudomonadota</taxon>
        <taxon>Betaproteobacteria</taxon>
        <taxon>Burkholderiales</taxon>
        <taxon>Burkholderiaceae</taxon>
        <taxon>Caballeronia</taxon>
    </lineage>
</organism>
<feature type="transmembrane region" description="Helical" evidence="1">
    <location>
        <begin position="31"/>
        <end position="50"/>
    </location>
</feature>
<evidence type="ECO:0000313" key="2">
    <source>
        <dbReference type="EMBL" id="KLU23759.1"/>
    </source>
</evidence>
<comment type="caution">
    <text evidence="2">The sequence shown here is derived from an EMBL/GenBank/DDBJ whole genome shotgun (WGS) entry which is preliminary data.</text>
</comment>
<dbReference type="Proteomes" id="UP000035963">
    <property type="component" value="Unassembled WGS sequence"/>
</dbReference>
<feature type="transmembrane region" description="Helical" evidence="1">
    <location>
        <begin position="62"/>
        <end position="83"/>
    </location>
</feature>
<keyword evidence="1" id="KW-0812">Transmembrane</keyword>
<accession>A0A0J1CT26</accession>
<dbReference type="EMBL" id="AEJF01000143">
    <property type="protein sequence ID" value="KLU23759.1"/>
    <property type="molecule type" value="Genomic_DNA"/>
</dbReference>
<sequence length="156" mass="17161">MLSRVLWPEFSRQYGDKADETMRELYCCGTVASSGGATVLSFMGPFLIPWRTYGEIACIPGFFNLLMVVTALSRSYQVGLILLATVNKLAGLSIVYISASLSSIGAAFLARKHVGDRRRNRRHGSHGGCVARTCNFCFKGFFDEHDPMRTTALALP</sequence>
<keyword evidence="1" id="KW-1133">Transmembrane helix</keyword>
<keyword evidence="1" id="KW-0472">Membrane</keyword>